<dbReference type="Pfam" id="PF12864">
    <property type="entry name" value="DUF3822"/>
    <property type="match status" value="1"/>
</dbReference>
<comment type="caution">
    <text evidence="1">The sequence shown here is derived from an EMBL/GenBank/DDBJ whole genome shotgun (WGS) entry which is preliminary data.</text>
</comment>
<proteinExistence type="predicted"/>
<accession>A0A3B0C0F8</accession>
<dbReference type="CDD" id="cd24013">
    <property type="entry name" value="ASKHA_ATPase_BT3980-like"/>
    <property type="match status" value="1"/>
</dbReference>
<evidence type="ECO:0000313" key="1">
    <source>
        <dbReference type="EMBL" id="RKN78168.1"/>
    </source>
</evidence>
<dbReference type="AlphaFoldDB" id="A0A3B0C0F8"/>
<keyword evidence="2" id="KW-1185">Reference proteome</keyword>
<dbReference type="Proteomes" id="UP000276603">
    <property type="component" value="Unassembled WGS sequence"/>
</dbReference>
<gene>
    <name evidence="1" type="ORF">D7Z94_22640</name>
</gene>
<dbReference type="Gene3D" id="3.30.420.260">
    <property type="match status" value="1"/>
</dbReference>
<evidence type="ECO:0000313" key="2">
    <source>
        <dbReference type="Proteomes" id="UP000276603"/>
    </source>
</evidence>
<name>A0A3B0C0F8_9FLAO</name>
<protein>
    <submittedName>
        <fullName evidence="1">DUF3822 family protein</fullName>
    </submittedName>
</protein>
<dbReference type="Gene3D" id="3.30.420.250">
    <property type="match status" value="1"/>
</dbReference>
<dbReference type="OrthoDB" id="658622at2"/>
<organism evidence="1 2">
    <name type="scientific">Ulvibacterium marinum</name>
    <dbReference type="NCBI Taxonomy" id="2419782"/>
    <lineage>
        <taxon>Bacteria</taxon>
        <taxon>Pseudomonadati</taxon>
        <taxon>Bacteroidota</taxon>
        <taxon>Flavobacteriia</taxon>
        <taxon>Flavobacteriales</taxon>
        <taxon>Flavobacteriaceae</taxon>
        <taxon>Ulvibacterium</taxon>
    </lineage>
</organism>
<reference evidence="1 2" key="1">
    <citation type="submission" date="2018-10" db="EMBL/GenBank/DDBJ databases">
        <title>Ulvibacterium marinum gen. nov., sp. nov., a novel marine bacterium of the family Flavobacteriaceae, isolated from a culture of the green alga Ulva prolifera.</title>
        <authorList>
            <person name="Zhang Z."/>
        </authorList>
    </citation>
    <scope>NUCLEOTIDE SEQUENCE [LARGE SCALE GENOMIC DNA]</scope>
    <source>
        <strain evidence="1 2">CCMM003</strain>
    </source>
</reference>
<dbReference type="EMBL" id="RBCJ01000005">
    <property type="protein sequence ID" value="RKN78168.1"/>
    <property type="molecule type" value="Genomic_DNA"/>
</dbReference>
<dbReference type="InterPro" id="IPR024213">
    <property type="entry name" value="DUF3822"/>
</dbReference>
<sequence>MKKVNNNPKGISQDFLKLSIQVSLNGLSFCILDTIKNTVLLSEKKTFDITLTPYKLLKEVKDLFKKHSISQKEFSEVIVIHQNKLFGLVPKPLFNPEELPNYIKFNAKILASDHIDFDEIAGYDMVNVYVPFVNINNYIYELFGDFIFKHIGTVLIESLLKNHTNGKSPVCYVHVSEKNMDIVIISQKKLLLYNSFSFDTKEDFLYYLLFALEQLNLDAESVILRLFGSIEEDDEIYALCYEYIKHISIFVPTGASHPFIDAASENIDFAILNSL</sequence>